<keyword evidence="2" id="KW-0436">Ligase</keyword>
<dbReference type="InterPro" id="IPR045864">
    <property type="entry name" value="aa-tRNA-synth_II/BPL/LPL"/>
</dbReference>
<organism evidence="4 5">
    <name type="scientific">Psilocybe cyanescens</name>
    <dbReference type="NCBI Taxonomy" id="93625"/>
    <lineage>
        <taxon>Eukaryota</taxon>
        <taxon>Fungi</taxon>
        <taxon>Dikarya</taxon>
        <taxon>Basidiomycota</taxon>
        <taxon>Agaricomycotina</taxon>
        <taxon>Agaricomycetes</taxon>
        <taxon>Agaricomycetidae</taxon>
        <taxon>Agaricales</taxon>
        <taxon>Agaricineae</taxon>
        <taxon>Strophariaceae</taxon>
        <taxon>Psilocybe</taxon>
    </lineage>
</organism>
<reference evidence="4 5" key="1">
    <citation type="journal article" date="2018" name="Evol. Lett.">
        <title>Horizontal gene cluster transfer increased hallucinogenic mushroom diversity.</title>
        <authorList>
            <person name="Reynolds H.T."/>
            <person name="Vijayakumar V."/>
            <person name="Gluck-Thaler E."/>
            <person name="Korotkin H.B."/>
            <person name="Matheny P.B."/>
            <person name="Slot J.C."/>
        </authorList>
    </citation>
    <scope>NUCLEOTIDE SEQUENCE [LARGE SCALE GENOMIC DNA]</scope>
    <source>
        <strain evidence="4 5">2631</strain>
    </source>
</reference>
<dbReference type="STRING" id="93625.A0A409WHG2"/>
<accession>A0A409WHG2</accession>
<evidence type="ECO:0000313" key="5">
    <source>
        <dbReference type="Proteomes" id="UP000283269"/>
    </source>
</evidence>
<dbReference type="CDD" id="cd16442">
    <property type="entry name" value="BPL"/>
    <property type="match status" value="1"/>
</dbReference>
<dbReference type="PROSITE" id="PS51733">
    <property type="entry name" value="BPL_LPL_CATALYTIC"/>
    <property type="match status" value="1"/>
</dbReference>
<dbReference type="Gene3D" id="3.30.930.10">
    <property type="entry name" value="Bira Bifunctional Protein, Domain 2"/>
    <property type="match status" value="1"/>
</dbReference>
<proteinExistence type="inferred from homology"/>
<dbReference type="Pfam" id="PF09825">
    <property type="entry name" value="BPL_N"/>
    <property type="match status" value="1"/>
</dbReference>
<comment type="similarity">
    <text evidence="1">Belongs to the biotin--protein ligase family.</text>
</comment>
<dbReference type="EMBL" id="NHYD01003431">
    <property type="protein sequence ID" value="PPQ77939.1"/>
    <property type="molecule type" value="Genomic_DNA"/>
</dbReference>
<dbReference type="Pfam" id="PF03099">
    <property type="entry name" value="BPL_LplA_LipB"/>
    <property type="match status" value="1"/>
</dbReference>
<gene>
    <name evidence="4" type="ORF">CVT25_015414</name>
</gene>
<evidence type="ECO:0000313" key="4">
    <source>
        <dbReference type="EMBL" id="PPQ77939.1"/>
    </source>
</evidence>
<dbReference type="FunCoup" id="A0A409WHG2">
    <property type="interactions" value="330"/>
</dbReference>
<evidence type="ECO:0000259" key="3">
    <source>
        <dbReference type="PROSITE" id="PS51733"/>
    </source>
</evidence>
<comment type="caution">
    <text evidence="4">The sequence shown here is derived from an EMBL/GenBank/DDBJ whole genome shotgun (WGS) entry which is preliminary data.</text>
</comment>
<dbReference type="InterPro" id="IPR019197">
    <property type="entry name" value="Biotin-prot_ligase_N"/>
</dbReference>
<dbReference type="Proteomes" id="UP000283269">
    <property type="component" value="Unassembled WGS sequence"/>
</dbReference>
<sequence>MNVLVYSGPEIIQASLNHILAGLRSTLVPHYTVQSITQQTLTTQPWQKSCALLVLPRTRQRFLSVASKHIKEFVEAGGAYLMLGTGASAASRSGGPAFGSTSIGFGSEAAETPLKFYDNFNNCYITCEEVVNESETKARSIALRTLEGIELNGVYDNESAQFNGFERLKGVSVLAKYVIEDRTAGLAMEVNKGRIALWGPGIEYPLNEEPASSTIANSTKFSPDEIVKFDATRKALITTTLTQLGLQVPQETEKKANISRPLPQFLTSTPAKPTIISQITDAIAAPQAGSQLSSLKDSNDEFYFHSLQESSDLINSARDNSKTPSDPSTWQPKHIIVCKDGALPSSELTPLFDLDLFYKFLSSARNKEVFSNSSDPWGMGEALLYGEAVTSTQTMLDKNPHLLSHLPTPLLSLASYQLAGRGRGSNVWLSPSGCLQFSLLLRVALADFPGSKLVFLQYLFALAVVEACRDETVLGPKAGDKIKLKWPNDIYASVGLGRDDYRKIGGVLVNTSFFGGKVDIVIGCGLNVLNLPPITSLSQLHPSARASLSMERTAAMIMSKFESMWTTFVKERGSFQSFNDLYLARWLHSDQLVTLTTTTPHTAVRIVGITPDYGLLRTIPERSGMPRYSSSAREDDYIDLQPDGNSFDLMANLIKSKS</sequence>
<evidence type="ECO:0000256" key="1">
    <source>
        <dbReference type="ARBA" id="ARBA00009934"/>
    </source>
</evidence>
<dbReference type="InterPro" id="IPR004408">
    <property type="entry name" value="Biotin_CoA_COase_ligase"/>
</dbReference>
<protein>
    <recommendedName>
        <fullName evidence="3">BPL/LPL catalytic domain-containing protein</fullName>
    </recommendedName>
</protein>
<dbReference type="InterPro" id="IPR004143">
    <property type="entry name" value="BPL_LPL_catalytic"/>
</dbReference>
<dbReference type="PANTHER" id="PTHR12835:SF5">
    <property type="entry name" value="BIOTIN--PROTEIN LIGASE"/>
    <property type="match status" value="1"/>
</dbReference>
<evidence type="ECO:0000256" key="2">
    <source>
        <dbReference type="ARBA" id="ARBA00022598"/>
    </source>
</evidence>
<dbReference type="SUPFAM" id="SSF55681">
    <property type="entry name" value="Class II aaRS and biotin synthetases"/>
    <property type="match status" value="1"/>
</dbReference>
<dbReference type="PANTHER" id="PTHR12835">
    <property type="entry name" value="BIOTIN PROTEIN LIGASE"/>
    <property type="match status" value="1"/>
</dbReference>
<feature type="domain" description="BPL/LPL catalytic" evidence="3">
    <location>
        <begin position="368"/>
        <end position="569"/>
    </location>
</feature>
<dbReference type="GO" id="GO:0004077">
    <property type="term" value="F:biotin--[biotin carboxyl-carrier protein] ligase activity"/>
    <property type="evidence" value="ECO:0007669"/>
    <property type="project" value="InterPro"/>
</dbReference>
<dbReference type="InParanoid" id="A0A409WHG2"/>
<dbReference type="GO" id="GO:0005737">
    <property type="term" value="C:cytoplasm"/>
    <property type="evidence" value="ECO:0007669"/>
    <property type="project" value="TreeGrafter"/>
</dbReference>
<dbReference type="NCBIfam" id="TIGR00121">
    <property type="entry name" value="birA_ligase"/>
    <property type="match status" value="1"/>
</dbReference>
<name>A0A409WHG2_PSICY</name>
<keyword evidence="5" id="KW-1185">Reference proteome</keyword>
<dbReference type="OrthoDB" id="10250105at2759"/>
<dbReference type="AlphaFoldDB" id="A0A409WHG2"/>